<dbReference type="Proteomes" id="UP000664702">
    <property type="component" value="Chromosome"/>
</dbReference>
<gene>
    <name evidence="2" type="ORF">J4G43_007650</name>
    <name evidence="1" type="ORF">J4G43_09820</name>
</gene>
<reference evidence="2 3" key="2">
    <citation type="journal article" date="2022" name="Int. J. Syst. Evol. Microbiol.">
        <title>Strains of Bradyrhizobium barranii sp. nov. associated with legumes native to Canada are symbionts of soybeans and belong to different subspecies (subsp. barranii subsp. nov. and subsp. apii subsp. nov.) and symbiovars (sv. glycinearum and sv. septentrionale).</title>
        <authorList>
            <person name="Bromfield E.S.P."/>
            <person name="Cloutier S."/>
            <person name="Wasai-Hara S."/>
            <person name="Minamisawa K."/>
        </authorList>
    </citation>
    <scope>NUCLEOTIDE SEQUENCE [LARGE SCALE GENOMIC DNA]</scope>
    <source>
        <strain evidence="2 3">144S4</strain>
    </source>
</reference>
<dbReference type="SUPFAM" id="SSF143011">
    <property type="entry name" value="RelE-like"/>
    <property type="match status" value="1"/>
</dbReference>
<evidence type="ECO:0000313" key="1">
    <source>
        <dbReference type="EMBL" id="MBO1861222.1"/>
    </source>
</evidence>
<proteinExistence type="predicted"/>
<dbReference type="EMBL" id="JAGEMI010000001">
    <property type="protein sequence ID" value="MBO1861222.1"/>
    <property type="molecule type" value="Genomic_DNA"/>
</dbReference>
<sequence length="90" mass="10412">MIKSFRNKGLDKLWSTGASKIDRRMHERIGRRLDTLNEAIETSELNLPGYNFHKLAGKPARYTIHINGPWCITFEFEGGDASNVDFEQYH</sequence>
<dbReference type="InterPro" id="IPR007711">
    <property type="entry name" value="HigB-1"/>
</dbReference>
<dbReference type="EMBL" id="CP086136">
    <property type="protein sequence ID" value="UEM14118.1"/>
    <property type="molecule type" value="Genomic_DNA"/>
</dbReference>
<reference evidence="1" key="1">
    <citation type="submission" date="2021-03" db="EMBL/GenBank/DDBJ databases">
        <title>Whole Genome Sequence of Bradyrhizobium sp. Strain 144S4.</title>
        <authorList>
            <person name="Bromfield E.S.P."/>
            <person name="Cloutier S."/>
        </authorList>
    </citation>
    <scope>NUCLEOTIDE SEQUENCE [LARGE SCALE GENOMIC DNA]</scope>
    <source>
        <strain evidence="1">144S4</strain>
    </source>
</reference>
<dbReference type="RefSeq" id="WP_028154511.1">
    <property type="nucleotide sequence ID" value="NZ_CP086136.1"/>
</dbReference>
<accession>A0A939M1F3</accession>
<evidence type="ECO:0000313" key="3">
    <source>
        <dbReference type="Proteomes" id="UP000664702"/>
    </source>
</evidence>
<organism evidence="1">
    <name type="scientific">Bradyrhizobium barranii subsp. barranii</name>
    <dbReference type="NCBI Taxonomy" id="2823807"/>
    <lineage>
        <taxon>Bacteria</taxon>
        <taxon>Pseudomonadati</taxon>
        <taxon>Pseudomonadota</taxon>
        <taxon>Alphaproteobacteria</taxon>
        <taxon>Hyphomicrobiales</taxon>
        <taxon>Nitrobacteraceae</taxon>
        <taxon>Bradyrhizobium</taxon>
        <taxon>Bradyrhizobium barranii</taxon>
    </lineage>
</organism>
<protein>
    <submittedName>
        <fullName evidence="1">Type II toxin-antitoxin system RelE/ParE family toxin</fullName>
    </submittedName>
</protein>
<dbReference type="InterPro" id="IPR035093">
    <property type="entry name" value="RelE/ParE_toxin_dom_sf"/>
</dbReference>
<dbReference type="Gene3D" id="3.30.2310.20">
    <property type="entry name" value="RelE-like"/>
    <property type="match status" value="1"/>
</dbReference>
<dbReference type="KEGG" id="bban:J4G43_007650"/>
<name>A0A939M1F3_9BRAD</name>
<dbReference type="Pfam" id="PF05015">
    <property type="entry name" value="HigB-like_toxin"/>
    <property type="match status" value="1"/>
</dbReference>
<dbReference type="AlphaFoldDB" id="A0A939M1F3"/>
<evidence type="ECO:0000313" key="2">
    <source>
        <dbReference type="EMBL" id="UEM14118.1"/>
    </source>
</evidence>